<dbReference type="OrthoDB" id="1906668at2759"/>
<dbReference type="PANTHER" id="PTHR33429:SF7">
    <property type="entry name" value="OS02G0708000 PROTEIN"/>
    <property type="match status" value="1"/>
</dbReference>
<keyword evidence="2" id="KW-0472">Membrane</keyword>
<proteinExistence type="predicted"/>
<feature type="compositionally biased region" description="Basic and acidic residues" evidence="1">
    <location>
        <begin position="84"/>
        <end position="94"/>
    </location>
</feature>
<keyword evidence="2" id="KW-1133">Transmembrane helix</keyword>
<evidence type="ECO:0008006" key="5">
    <source>
        <dbReference type="Google" id="ProtNLM"/>
    </source>
</evidence>
<feature type="compositionally biased region" description="Basic and acidic residues" evidence="1">
    <location>
        <begin position="122"/>
        <end position="147"/>
    </location>
</feature>
<accession>A0A5N6R3S1</accession>
<keyword evidence="4" id="KW-1185">Reference proteome</keyword>
<sequence>MSFQPQQQQPQPLPQPQPQQQQQPVVVYPSTVTGQAPPSHHSNGSFGSVFIVLAVIIVVSAIACFLGRLCNRRYSSQKPKQNHHVRDVGHKESGGGDIEFGFDKKKGPTPKPGGNAGGRGHKAFENGDHIKGRIKPVDREGAHRSDA</sequence>
<gene>
    <name evidence="3" type="ORF">FH972_009155</name>
</gene>
<feature type="compositionally biased region" description="Low complexity" evidence="1">
    <location>
        <begin position="1"/>
        <end position="10"/>
    </location>
</feature>
<feature type="transmembrane region" description="Helical" evidence="2">
    <location>
        <begin position="46"/>
        <end position="70"/>
    </location>
</feature>
<name>A0A5N6R3S1_9ROSI</name>
<dbReference type="EMBL" id="CM017323">
    <property type="protein sequence ID" value="KAE8023465.1"/>
    <property type="molecule type" value="Genomic_DNA"/>
</dbReference>
<evidence type="ECO:0000256" key="2">
    <source>
        <dbReference type="SAM" id="Phobius"/>
    </source>
</evidence>
<dbReference type="PANTHER" id="PTHR33429">
    <property type="entry name" value="OS02G0708000 PROTEIN-RELATED"/>
    <property type="match status" value="1"/>
</dbReference>
<keyword evidence="2" id="KW-0812">Transmembrane</keyword>
<dbReference type="Proteomes" id="UP000327013">
    <property type="component" value="Chromosome 3"/>
</dbReference>
<dbReference type="AlphaFoldDB" id="A0A5N6R3S1"/>
<organism evidence="3 4">
    <name type="scientific">Carpinus fangiana</name>
    <dbReference type="NCBI Taxonomy" id="176857"/>
    <lineage>
        <taxon>Eukaryota</taxon>
        <taxon>Viridiplantae</taxon>
        <taxon>Streptophyta</taxon>
        <taxon>Embryophyta</taxon>
        <taxon>Tracheophyta</taxon>
        <taxon>Spermatophyta</taxon>
        <taxon>Magnoliopsida</taxon>
        <taxon>eudicotyledons</taxon>
        <taxon>Gunneridae</taxon>
        <taxon>Pentapetalae</taxon>
        <taxon>rosids</taxon>
        <taxon>fabids</taxon>
        <taxon>Fagales</taxon>
        <taxon>Betulaceae</taxon>
        <taxon>Carpinus</taxon>
    </lineage>
</organism>
<evidence type="ECO:0000313" key="4">
    <source>
        <dbReference type="Proteomes" id="UP000327013"/>
    </source>
</evidence>
<reference evidence="3 4" key="1">
    <citation type="submission" date="2019-06" db="EMBL/GenBank/DDBJ databases">
        <title>A chromosomal-level reference genome of Carpinus fangiana (Coryloideae, Betulaceae).</title>
        <authorList>
            <person name="Yang X."/>
            <person name="Wang Z."/>
            <person name="Zhang L."/>
            <person name="Hao G."/>
            <person name="Liu J."/>
            <person name="Yang Y."/>
        </authorList>
    </citation>
    <scope>NUCLEOTIDE SEQUENCE [LARGE SCALE GENOMIC DNA]</scope>
    <source>
        <strain evidence="3">Cfa_2016G</strain>
        <tissue evidence="3">Leaf</tissue>
    </source>
</reference>
<evidence type="ECO:0000256" key="1">
    <source>
        <dbReference type="SAM" id="MobiDB-lite"/>
    </source>
</evidence>
<feature type="region of interest" description="Disordered" evidence="1">
    <location>
        <begin position="1"/>
        <end position="25"/>
    </location>
</feature>
<evidence type="ECO:0000313" key="3">
    <source>
        <dbReference type="EMBL" id="KAE8023465.1"/>
    </source>
</evidence>
<feature type="region of interest" description="Disordered" evidence="1">
    <location>
        <begin position="75"/>
        <end position="147"/>
    </location>
</feature>
<protein>
    <recommendedName>
        <fullName evidence="5">Transmembrane protein</fullName>
    </recommendedName>
</protein>